<evidence type="ECO:0000256" key="18">
    <source>
        <dbReference type="ARBA" id="ARBA00022840"/>
    </source>
</evidence>
<keyword evidence="23" id="KW-1015">Disulfide bond</keyword>
<evidence type="ECO:0000256" key="29">
    <source>
        <dbReference type="ARBA" id="ARBA00047984"/>
    </source>
</evidence>
<dbReference type="SUPFAM" id="SSF52540">
    <property type="entry name" value="P-loop containing nucleoside triphosphate hydrolases"/>
    <property type="match status" value="1"/>
</dbReference>
<keyword evidence="24" id="KW-0325">Glycoprotein</keyword>
<evidence type="ECO:0000256" key="26">
    <source>
        <dbReference type="ARBA" id="ARBA00023280"/>
    </source>
</evidence>
<keyword evidence="6" id="KW-1170">Fusion of virus membrane with host endosomal membrane</keyword>
<keyword evidence="22 30" id="KW-0472">Membrane</keyword>
<dbReference type="GO" id="GO:0043657">
    <property type="term" value="C:host cell"/>
    <property type="evidence" value="ECO:0007669"/>
    <property type="project" value="UniProtKB-SubCell"/>
</dbReference>
<evidence type="ECO:0000256" key="21">
    <source>
        <dbReference type="ARBA" id="ARBA00022989"/>
    </source>
</evidence>
<evidence type="ECO:0000256" key="25">
    <source>
        <dbReference type="ARBA" id="ARBA00023184"/>
    </source>
</evidence>
<dbReference type="Pfam" id="PF00271">
    <property type="entry name" value="Helicase_C"/>
    <property type="match status" value="1"/>
</dbReference>
<dbReference type="GO" id="GO:0016787">
    <property type="term" value="F:hydrolase activity"/>
    <property type="evidence" value="ECO:0007669"/>
    <property type="project" value="UniProtKB-KW"/>
</dbReference>
<dbReference type="SUPFAM" id="SSF50494">
    <property type="entry name" value="Trypsin-like serine proteases"/>
    <property type="match status" value="1"/>
</dbReference>
<dbReference type="PROSITE" id="PS51194">
    <property type="entry name" value="HELICASE_CTER"/>
    <property type="match status" value="1"/>
</dbReference>
<dbReference type="GO" id="GO:0003724">
    <property type="term" value="F:RNA helicase activity"/>
    <property type="evidence" value="ECO:0007669"/>
    <property type="project" value="UniProtKB-EC"/>
</dbReference>
<evidence type="ECO:0000256" key="22">
    <source>
        <dbReference type="ARBA" id="ARBA00023136"/>
    </source>
</evidence>
<dbReference type="PROSITE" id="PS51192">
    <property type="entry name" value="HELICASE_ATP_BIND_1"/>
    <property type="match status" value="1"/>
</dbReference>
<dbReference type="GO" id="GO:0003723">
    <property type="term" value="F:RNA binding"/>
    <property type="evidence" value="ECO:0007669"/>
    <property type="project" value="TreeGrafter"/>
</dbReference>
<evidence type="ECO:0000256" key="8">
    <source>
        <dbReference type="ARBA" id="ARBA00022581"/>
    </source>
</evidence>
<evidence type="ECO:0000313" key="33">
    <source>
        <dbReference type="EMBL" id="QPZ88383.1"/>
    </source>
</evidence>
<evidence type="ECO:0000256" key="10">
    <source>
        <dbReference type="ARBA" id="ARBA00022632"/>
    </source>
</evidence>
<feature type="domain" description="Helicase C-terminal" evidence="32">
    <location>
        <begin position="576"/>
        <end position="755"/>
    </location>
</feature>
<evidence type="ECO:0000256" key="19">
    <source>
        <dbReference type="ARBA" id="ARBA00022844"/>
    </source>
</evidence>
<organism evidence="33">
    <name type="scientific">Soybean thrips virus 2</name>
    <dbReference type="NCBI Taxonomy" id="2796561"/>
    <lineage>
        <taxon>Viruses</taxon>
        <taxon>Riboviria</taxon>
        <taxon>Orthornavirae</taxon>
        <taxon>Kitrinoviricota</taxon>
        <taxon>Flasuviricetes</taxon>
        <taxon>Amarillovirales</taxon>
        <taxon>Flaviviridae</taxon>
        <taxon>Jingmenvirus group</taxon>
    </lineage>
</organism>
<keyword evidence="27" id="KW-1160">Virus entry into host cell</keyword>
<keyword evidence="16" id="KW-0347">Helicase</keyword>
<dbReference type="PANTHER" id="PTHR18934:SF99">
    <property type="entry name" value="ATP-DEPENDENT RNA HELICASE DHX37-RELATED"/>
    <property type="match status" value="1"/>
</dbReference>
<evidence type="ECO:0000256" key="4">
    <source>
        <dbReference type="ARBA" id="ARBA00020107"/>
    </source>
</evidence>
<evidence type="ECO:0000256" key="11">
    <source>
        <dbReference type="ARBA" id="ARBA00022670"/>
    </source>
</evidence>
<dbReference type="SMART" id="SM00487">
    <property type="entry name" value="DEXDc"/>
    <property type="match status" value="1"/>
</dbReference>
<dbReference type="Gene3D" id="2.40.10.120">
    <property type="match status" value="1"/>
</dbReference>
<evidence type="ECO:0000256" key="5">
    <source>
        <dbReference type="ARBA" id="ARBA00022506"/>
    </source>
</evidence>
<keyword evidence="17" id="KW-0720">Serine protease</keyword>
<evidence type="ECO:0000256" key="13">
    <source>
        <dbReference type="ARBA" id="ARBA00022741"/>
    </source>
</evidence>
<dbReference type="SMART" id="SM00490">
    <property type="entry name" value="HELICc"/>
    <property type="match status" value="1"/>
</dbReference>
<keyword evidence="5" id="KW-1168">Fusion of virus membrane with host membrane</keyword>
<keyword evidence="8" id="KW-0945">Host-virus interaction</keyword>
<keyword evidence="9" id="KW-1162">Viral penetration into host cytoplasm</keyword>
<dbReference type="EMBL" id="MW023856">
    <property type="protein sequence ID" value="QPZ88383.1"/>
    <property type="molecule type" value="Genomic_RNA"/>
</dbReference>
<evidence type="ECO:0000259" key="32">
    <source>
        <dbReference type="PROSITE" id="PS51194"/>
    </source>
</evidence>
<evidence type="ECO:0000256" key="2">
    <source>
        <dbReference type="ARBA" id="ARBA00004182"/>
    </source>
</evidence>
<keyword evidence="21 30" id="KW-1133">Transmembrane helix</keyword>
<evidence type="ECO:0000256" key="30">
    <source>
        <dbReference type="SAM" id="Phobius"/>
    </source>
</evidence>
<dbReference type="InterPro" id="IPR027417">
    <property type="entry name" value="P-loop_NTPase"/>
</dbReference>
<evidence type="ECO:0000256" key="23">
    <source>
        <dbReference type="ARBA" id="ARBA00023157"/>
    </source>
</evidence>
<keyword evidence="18" id="KW-0067">ATP-binding</keyword>
<name>A0A7T3UZ38_9FLAV</name>
<feature type="transmembrane region" description="Helical" evidence="30">
    <location>
        <begin position="219"/>
        <end position="246"/>
    </location>
</feature>
<reference evidence="33" key="1">
    <citation type="journal article" date="2020" name="Viruses">
        <title>Soybean Thrips (Thysanoptera: Thripidae) Harbor Highly Diverse Populations of Arthropod, Fungal and Plant Viruses.</title>
        <authorList>
            <person name="Thekke-Veetil T."/>
            <person name="Lagos-Kutz D."/>
            <person name="McCoppin N.K."/>
            <person name="Hartman G.L."/>
            <person name="Ju H.K."/>
            <person name="Lim H.S."/>
            <person name="Domier L.L."/>
        </authorList>
    </citation>
    <scope>NUCLEOTIDE SEQUENCE</scope>
    <source>
        <strain evidence="33">STN1ThV2</strain>
    </source>
</reference>
<dbReference type="PANTHER" id="PTHR18934">
    <property type="entry name" value="ATP-DEPENDENT RNA HELICASE"/>
    <property type="match status" value="1"/>
</dbReference>
<evidence type="ECO:0000256" key="3">
    <source>
        <dbReference type="ARBA" id="ARBA00004291"/>
    </source>
</evidence>
<dbReference type="InterPro" id="IPR009003">
    <property type="entry name" value="Peptidase_S1_PA"/>
</dbReference>
<comment type="catalytic activity">
    <reaction evidence="28">
        <text>a ribonucleoside 5'-triphosphate + H2O = a ribonucleoside 5'-diphosphate + phosphate + H(+)</text>
        <dbReference type="Rhea" id="RHEA:23680"/>
        <dbReference type="ChEBI" id="CHEBI:15377"/>
        <dbReference type="ChEBI" id="CHEBI:15378"/>
        <dbReference type="ChEBI" id="CHEBI:43474"/>
        <dbReference type="ChEBI" id="CHEBI:57930"/>
        <dbReference type="ChEBI" id="CHEBI:61557"/>
        <dbReference type="EC" id="3.6.1.15"/>
    </reaction>
</comment>
<keyword evidence="26" id="KW-0899">Viral immunoevasion</keyword>
<keyword evidence="7" id="KW-0167">Capsid protein</keyword>
<keyword evidence="14" id="KW-0378">Hydrolase</keyword>
<feature type="domain" description="Helicase ATP-binding" evidence="31">
    <location>
        <begin position="415"/>
        <end position="572"/>
    </location>
</feature>
<dbReference type="Gene3D" id="3.40.50.300">
    <property type="entry name" value="P-loop containing nucleotide triphosphate hydrolases"/>
    <property type="match status" value="2"/>
</dbReference>
<feature type="transmembrane region" description="Helical" evidence="30">
    <location>
        <begin position="40"/>
        <end position="66"/>
    </location>
</feature>
<evidence type="ECO:0000256" key="14">
    <source>
        <dbReference type="ARBA" id="ARBA00022801"/>
    </source>
</evidence>
<evidence type="ECO:0000256" key="28">
    <source>
        <dbReference type="ARBA" id="ARBA00047631"/>
    </source>
</evidence>
<evidence type="ECO:0000256" key="12">
    <source>
        <dbReference type="ARBA" id="ARBA00022692"/>
    </source>
</evidence>
<keyword evidence="13" id="KW-0547">Nucleotide-binding</keyword>
<evidence type="ECO:0000256" key="6">
    <source>
        <dbReference type="ARBA" id="ARBA00022510"/>
    </source>
</evidence>
<evidence type="ECO:0000256" key="15">
    <source>
        <dbReference type="ARBA" id="ARBA00022804"/>
    </source>
</evidence>
<dbReference type="InterPro" id="IPR001650">
    <property type="entry name" value="Helicase_C-like"/>
</dbReference>
<keyword evidence="25" id="KW-1038">Host endoplasmic reticulum</keyword>
<comment type="subcellular location">
    <subcellularLocation>
        <location evidence="1">Host endoplasmic reticulum membrane</location>
        <topology evidence="1">Multi-pass membrane protein</topology>
    </subcellularLocation>
    <subcellularLocation>
        <location evidence="3">Host endoplasmic reticulum membrane</location>
        <topology evidence="3">Peripheral membrane protein</topology>
    </subcellularLocation>
    <subcellularLocation>
        <location evidence="2">Virion membrane</location>
    </subcellularLocation>
</comment>
<feature type="transmembrane region" description="Helical" evidence="30">
    <location>
        <begin position="86"/>
        <end position="108"/>
    </location>
</feature>
<accession>A0A7T3UZ38</accession>
<keyword evidence="12 30" id="KW-0812">Transmembrane</keyword>
<keyword evidence="11" id="KW-0645">Protease</keyword>
<keyword evidence="15" id="KW-1161">Viral attachment to host cell</keyword>
<evidence type="ECO:0000256" key="27">
    <source>
        <dbReference type="ARBA" id="ARBA00023296"/>
    </source>
</evidence>
<keyword evidence="10" id="KW-1090">Inhibition of host innate immune response by virus</keyword>
<evidence type="ECO:0000256" key="7">
    <source>
        <dbReference type="ARBA" id="ARBA00022561"/>
    </source>
</evidence>
<dbReference type="InterPro" id="IPR014001">
    <property type="entry name" value="Helicase_ATP-bd"/>
</dbReference>
<sequence length="836" mass="92780">MSAPPEGGGDEATEETTVEKLAVGTRFANWETMFNSTMTFWCGFVVACSIDFGYIPGWLASIVWFLASDVLLRNEVSEIRRWFWRWSGVGILALTNPYLVFLTGVMSVTPPGATFISPEPFFWEYVQQFRNTCDVGMDAPLFGAHNLESLGLRQFIEGIKGDLEEWITCFEWYPKVTCKRLRDLDISVAIRDISEVVPVTAKEVKTFVRSAQARNKFGVTLAVVIMCIVFQAYPGLGVIALILLLAKKDKDEEAITATPSKPSISDGVYHLRYVVCGYTVSESIGVVTGGVMHACYHAVSAQKLQYGSRTWDAVYTSKDRDLTTWFGPPVMARVNAGEEIFINAENEIGRATYKTTPSVDETGSIAWPGQTVPGESGSPVFVRRDGVLHLVGLAGSWAKMDGKVVEYATPPVVTTDSVPRERINRVVMHPGAGKTRNRLPTLVAQALTEPRAKIVVTGPTRIVCKELFEALQKQWPGQVSYEVSGSTDRAASKKIVVMAHATLWSRIVREHRSIQGMTHLVVDEAHVLDSTTMAIVKWIEYQPTLKVWLMSATLGSECNRGSNFPIDDIKIDESDVLDVVMREIEDGMRVMLFVPSVDGKGGVNEWSAKIRKLQEEREKVFGIVKLSRSTFDTAHGMLADPDKPLIVTTNIAECGLNADVDVVVDTSKRFGYFHDGTDVTAQVVTINEASHIQRRGRCGRFKRGTYYYVEEPKEYVLRTAEEYDSLRMLSTMSIPDGIGVPLTRPQLRTSLASSISPDVTCLITNAAGQPEKKQTLEIKVQQWLSGAKKQQCGKGVRGCMCTDSPMAWFDDRHHDLLVKILRGEGVGKQINIERNV</sequence>
<dbReference type="GO" id="GO:0005524">
    <property type="term" value="F:ATP binding"/>
    <property type="evidence" value="ECO:0007669"/>
    <property type="project" value="UniProtKB-KW"/>
</dbReference>
<keyword evidence="19" id="KW-0946">Virion</keyword>
<evidence type="ECO:0000256" key="20">
    <source>
        <dbReference type="ARBA" id="ARBA00022870"/>
    </source>
</evidence>
<evidence type="ECO:0000256" key="9">
    <source>
        <dbReference type="ARBA" id="ARBA00022595"/>
    </source>
</evidence>
<evidence type="ECO:0000256" key="24">
    <source>
        <dbReference type="ARBA" id="ARBA00023180"/>
    </source>
</evidence>
<keyword evidence="20" id="KW-1043">Host membrane</keyword>
<evidence type="ECO:0000256" key="17">
    <source>
        <dbReference type="ARBA" id="ARBA00022825"/>
    </source>
</evidence>
<evidence type="ECO:0000256" key="1">
    <source>
        <dbReference type="ARBA" id="ARBA00004153"/>
    </source>
</evidence>
<comment type="catalytic activity">
    <reaction evidence="29">
        <text>ATP + H2O = ADP + phosphate + H(+)</text>
        <dbReference type="Rhea" id="RHEA:13065"/>
        <dbReference type="ChEBI" id="CHEBI:15377"/>
        <dbReference type="ChEBI" id="CHEBI:15378"/>
        <dbReference type="ChEBI" id="CHEBI:30616"/>
        <dbReference type="ChEBI" id="CHEBI:43474"/>
        <dbReference type="ChEBI" id="CHEBI:456216"/>
        <dbReference type="EC" id="3.6.4.13"/>
    </reaction>
</comment>
<dbReference type="Pfam" id="PF07652">
    <property type="entry name" value="Flavi_DEAD"/>
    <property type="match status" value="1"/>
</dbReference>
<evidence type="ECO:0000256" key="16">
    <source>
        <dbReference type="ARBA" id="ARBA00022806"/>
    </source>
</evidence>
<proteinExistence type="predicted"/>
<evidence type="ECO:0000259" key="31">
    <source>
        <dbReference type="PROSITE" id="PS51192"/>
    </source>
</evidence>
<protein>
    <recommendedName>
        <fullName evidence="4">Genome polyprotein</fullName>
    </recommendedName>
</protein>
<dbReference type="InterPro" id="IPR011492">
    <property type="entry name" value="Flavi_DEAD"/>
</dbReference>